<feature type="signal peptide" evidence="1">
    <location>
        <begin position="1"/>
        <end position="22"/>
    </location>
</feature>
<sequence>MQIKTTVLAVSLALAMPAVVAAAETPTHAFTGNVGVFSNYLFRGVSQTSKEPALQGGFDYAHASGFYAGIWGSNISWLSDLALYTGSSLELDVYGGYKGSFGGDFGYDVGAIYYYYPGKKLPGVISANTAEIYGALSWKWLSAKLSYSTTDYFGYAKSDGSTYVDLSATYPIGETGVSVLGHVGFLKIEGSPGGVSNDKLFGYNDWKVGATYALPKDFTVGAYYSDTDAVKASYTVNSKNWAGGQVVAYLQKTF</sequence>
<accession>A0A1F6TBH9</accession>
<gene>
    <name evidence="2" type="ORF">A2150_07840</name>
</gene>
<reference evidence="2 3" key="1">
    <citation type="journal article" date="2016" name="Nat. Commun.">
        <title>Thousands of microbial genomes shed light on interconnected biogeochemical processes in an aquifer system.</title>
        <authorList>
            <person name="Anantharaman K."/>
            <person name="Brown C.T."/>
            <person name="Hug L.A."/>
            <person name="Sharon I."/>
            <person name="Castelle C.J."/>
            <person name="Probst A.J."/>
            <person name="Thomas B.C."/>
            <person name="Singh A."/>
            <person name="Wilkins M.J."/>
            <person name="Karaoz U."/>
            <person name="Brodie E.L."/>
            <person name="Williams K.H."/>
            <person name="Hubbard S.S."/>
            <person name="Banfield J.F."/>
        </authorList>
    </citation>
    <scope>NUCLEOTIDE SEQUENCE [LARGE SCALE GENOMIC DNA]</scope>
</reference>
<dbReference type="Proteomes" id="UP000177925">
    <property type="component" value="Unassembled WGS sequence"/>
</dbReference>
<dbReference type="EMBL" id="MFSS01000090">
    <property type="protein sequence ID" value="OGI42436.1"/>
    <property type="molecule type" value="Genomic_DNA"/>
</dbReference>
<proteinExistence type="predicted"/>
<dbReference type="STRING" id="1817758.A2150_07840"/>
<dbReference type="NCBIfam" id="TIGR02001">
    <property type="entry name" value="gcw_chp"/>
    <property type="match status" value="1"/>
</dbReference>
<name>A0A1F6TBH9_9PROT</name>
<evidence type="ECO:0000313" key="3">
    <source>
        <dbReference type="Proteomes" id="UP000177925"/>
    </source>
</evidence>
<protein>
    <recommendedName>
        <fullName evidence="4">Outer membrane protein beta-barrel domain-containing protein</fullName>
    </recommendedName>
</protein>
<evidence type="ECO:0008006" key="4">
    <source>
        <dbReference type="Google" id="ProtNLM"/>
    </source>
</evidence>
<organism evidence="2 3">
    <name type="scientific">Candidatus Muproteobacteria bacterium RBG_16_64_11</name>
    <dbReference type="NCBI Taxonomy" id="1817758"/>
    <lineage>
        <taxon>Bacteria</taxon>
        <taxon>Pseudomonadati</taxon>
        <taxon>Pseudomonadota</taxon>
        <taxon>Candidatus Muproteobacteria</taxon>
    </lineage>
</organism>
<evidence type="ECO:0000256" key="1">
    <source>
        <dbReference type="SAM" id="SignalP"/>
    </source>
</evidence>
<dbReference type="InterPro" id="IPR010239">
    <property type="entry name" value="CHP02001"/>
</dbReference>
<feature type="chain" id="PRO_5009526645" description="Outer membrane protein beta-barrel domain-containing protein" evidence="1">
    <location>
        <begin position="23"/>
        <end position="254"/>
    </location>
</feature>
<keyword evidence="1" id="KW-0732">Signal</keyword>
<dbReference type="AlphaFoldDB" id="A0A1F6TBH9"/>
<evidence type="ECO:0000313" key="2">
    <source>
        <dbReference type="EMBL" id="OGI42436.1"/>
    </source>
</evidence>
<comment type="caution">
    <text evidence="2">The sequence shown here is derived from an EMBL/GenBank/DDBJ whole genome shotgun (WGS) entry which is preliminary data.</text>
</comment>
<dbReference type="Pfam" id="PF09694">
    <property type="entry name" value="Gcw_chp"/>
    <property type="match status" value="1"/>
</dbReference>